<evidence type="ECO:0000256" key="6">
    <source>
        <dbReference type="ARBA" id="ARBA00022679"/>
    </source>
</evidence>
<dbReference type="Gene3D" id="3.40.980.10">
    <property type="entry name" value="MoaB/Mog-like domain"/>
    <property type="match status" value="1"/>
</dbReference>
<evidence type="ECO:0000313" key="14">
    <source>
        <dbReference type="Proteomes" id="UP000009080"/>
    </source>
</evidence>
<dbReference type="AlphaFoldDB" id="C5BJ08"/>
<dbReference type="SUPFAM" id="SSF53218">
    <property type="entry name" value="Molybdenum cofactor biosynthesis proteins"/>
    <property type="match status" value="1"/>
</dbReference>
<dbReference type="InterPro" id="IPR036135">
    <property type="entry name" value="MoeA_linker/N_sf"/>
</dbReference>
<dbReference type="KEGG" id="ttu:TERTU_4408"/>
<dbReference type="Pfam" id="PF03453">
    <property type="entry name" value="MoeA_N"/>
    <property type="match status" value="1"/>
</dbReference>
<comment type="catalytic activity">
    <reaction evidence="10">
        <text>adenylyl-molybdopterin + molybdate = Mo-molybdopterin + AMP + H(+)</text>
        <dbReference type="Rhea" id="RHEA:35047"/>
        <dbReference type="ChEBI" id="CHEBI:15378"/>
        <dbReference type="ChEBI" id="CHEBI:36264"/>
        <dbReference type="ChEBI" id="CHEBI:62727"/>
        <dbReference type="ChEBI" id="CHEBI:71302"/>
        <dbReference type="ChEBI" id="CHEBI:456215"/>
        <dbReference type="EC" id="2.10.1.1"/>
    </reaction>
</comment>
<dbReference type="UniPathway" id="UPA00344"/>
<dbReference type="InterPro" id="IPR036688">
    <property type="entry name" value="MoeA_C_domain_IV_sf"/>
</dbReference>
<dbReference type="CDD" id="cd00887">
    <property type="entry name" value="MoeA"/>
    <property type="match status" value="1"/>
</dbReference>
<evidence type="ECO:0000256" key="2">
    <source>
        <dbReference type="ARBA" id="ARBA00002901"/>
    </source>
</evidence>
<dbReference type="EMBL" id="CP001614">
    <property type="protein sequence ID" value="ACR14102.1"/>
    <property type="molecule type" value="Genomic_DNA"/>
</dbReference>
<dbReference type="InterPro" id="IPR001453">
    <property type="entry name" value="MoaB/Mog_dom"/>
</dbReference>
<dbReference type="Gene3D" id="3.90.105.10">
    <property type="entry name" value="Molybdopterin biosynthesis moea protein, domain 2"/>
    <property type="match status" value="1"/>
</dbReference>
<dbReference type="NCBIfam" id="NF045515">
    <property type="entry name" value="Glp_gephyrin"/>
    <property type="match status" value="1"/>
</dbReference>
<evidence type="ECO:0000256" key="10">
    <source>
        <dbReference type="ARBA" id="ARBA00047317"/>
    </source>
</evidence>
<dbReference type="eggNOG" id="COG0303">
    <property type="taxonomic scope" value="Bacteria"/>
</dbReference>
<dbReference type="InterPro" id="IPR036425">
    <property type="entry name" value="MoaB/Mog-like_dom_sf"/>
</dbReference>
<proteinExistence type="inferred from homology"/>
<keyword evidence="6 11" id="KW-0808">Transferase</keyword>
<dbReference type="Proteomes" id="UP000009080">
    <property type="component" value="Chromosome"/>
</dbReference>
<evidence type="ECO:0000256" key="4">
    <source>
        <dbReference type="ARBA" id="ARBA00010763"/>
    </source>
</evidence>
<dbReference type="InterPro" id="IPR008284">
    <property type="entry name" value="MoCF_biosynth_CS"/>
</dbReference>
<feature type="domain" description="MoaB/Mog" evidence="12">
    <location>
        <begin position="183"/>
        <end position="326"/>
    </location>
</feature>
<evidence type="ECO:0000256" key="11">
    <source>
        <dbReference type="RuleBase" id="RU365090"/>
    </source>
</evidence>
<protein>
    <recommendedName>
        <fullName evidence="11">Molybdopterin molybdenumtransferase</fullName>
        <ecNumber evidence="11">2.10.1.1</ecNumber>
    </recommendedName>
</protein>
<dbReference type="PROSITE" id="PS01079">
    <property type="entry name" value="MOCF_BIOSYNTHESIS_2"/>
    <property type="match status" value="1"/>
</dbReference>
<dbReference type="FunFam" id="3.40.980.10:FF:000004">
    <property type="entry name" value="Molybdopterin molybdenumtransferase"/>
    <property type="match status" value="1"/>
</dbReference>
<dbReference type="HOGENOM" id="CLU_010186_7_0_6"/>
<evidence type="ECO:0000256" key="5">
    <source>
        <dbReference type="ARBA" id="ARBA00022505"/>
    </source>
</evidence>
<comment type="similarity">
    <text evidence="4 11">Belongs to the MoeA family.</text>
</comment>
<dbReference type="PANTHER" id="PTHR10192">
    <property type="entry name" value="MOLYBDOPTERIN BIOSYNTHESIS PROTEIN"/>
    <property type="match status" value="1"/>
</dbReference>
<dbReference type="Pfam" id="PF03454">
    <property type="entry name" value="MoeA_C"/>
    <property type="match status" value="1"/>
</dbReference>
<evidence type="ECO:0000256" key="7">
    <source>
        <dbReference type="ARBA" id="ARBA00022723"/>
    </source>
</evidence>
<dbReference type="Pfam" id="PF00994">
    <property type="entry name" value="MoCF_biosynth"/>
    <property type="match status" value="1"/>
</dbReference>
<dbReference type="InterPro" id="IPR038987">
    <property type="entry name" value="MoeA-like"/>
</dbReference>
<gene>
    <name evidence="13" type="primary">moeA</name>
    <name evidence="13" type="ordered locus">TERTU_4408</name>
</gene>
<evidence type="ECO:0000313" key="13">
    <source>
        <dbReference type="EMBL" id="ACR14102.1"/>
    </source>
</evidence>
<keyword evidence="7 11" id="KW-0479">Metal-binding</keyword>
<reference evidence="13 14" key="1">
    <citation type="journal article" date="2009" name="PLoS ONE">
        <title>The complete genome of Teredinibacter turnerae T7901: an intracellular endosymbiont of marine wood-boring bivalves (shipworms).</title>
        <authorList>
            <person name="Yang J.C."/>
            <person name="Madupu R."/>
            <person name="Durkin A.S."/>
            <person name="Ekborg N.A."/>
            <person name="Pedamallu C.S."/>
            <person name="Hostetler J.B."/>
            <person name="Radune D."/>
            <person name="Toms B.S."/>
            <person name="Henrissat B."/>
            <person name="Coutinho P.M."/>
            <person name="Schwarz S."/>
            <person name="Field L."/>
            <person name="Trindade-Silva A.E."/>
            <person name="Soares C.A.G."/>
            <person name="Elshahawi S."/>
            <person name="Hanora A."/>
            <person name="Schmidt E.W."/>
            <person name="Haygood M.G."/>
            <person name="Posfai J."/>
            <person name="Benner J."/>
            <person name="Madinger C."/>
            <person name="Nove J."/>
            <person name="Anton B."/>
            <person name="Chaudhary K."/>
            <person name="Foster J."/>
            <person name="Holman A."/>
            <person name="Kumar S."/>
            <person name="Lessard P.A."/>
            <person name="Luyten Y.A."/>
            <person name="Slatko B."/>
            <person name="Wood N."/>
            <person name="Wu B."/>
            <person name="Teplitski M."/>
            <person name="Mougous J.D."/>
            <person name="Ward N."/>
            <person name="Eisen J.A."/>
            <person name="Badger J.H."/>
            <person name="Distel D.L."/>
        </authorList>
    </citation>
    <scope>NUCLEOTIDE SEQUENCE [LARGE SCALE GENOMIC DNA]</scope>
    <source>
        <strain evidence="14">ATCC 39867 / T7901</strain>
    </source>
</reference>
<keyword evidence="14" id="KW-1185">Reference proteome</keyword>
<evidence type="ECO:0000256" key="3">
    <source>
        <dbReference type="ARBA" id="ARBA00005046"/>
    </source>
</evidence>
<dbReference type="SUPFAM" id="SSF63882">
    <property type="entry name" value="MoeA N-terminal region -like"/>
    <property type="match status" value="1"/>
</dbReference>
<accession>C5BJ08</accession>
<dbReference type="GO" id="GO:0046872">
    <property type="term" value="F:metal ion binding"/>
    <property type="evidence" value="ECO:0007669"/>
    <property type="project" value="UniProtKB-UniRule"/>
</dbReference>
<dbReference type="Gene3D" id="2.40.340.10">
    <property type="entry name" value="MoeA, C-terminal, domain IV"/>
    <property type="match status" value="1"/>
</dbReference>
<comment type="cofactor">
    <cofactor evidence="1 11">
        <name>Mg(2+)</name>
        <dbReference type="ChEBI" id="CHEBI:18420"/>
    </cofactor>
</comment>
<organism evidence="13 14">
    <name type="scientific">Teredinibacter turnerae (strain ATCC 39867 / T7901)</name>
    <dbReference type="NCBI Taxonomy" id="377629"/>
    <lineage>
        <taxon>Bacteria</taxon>
        <taxon>Pseudomonadati</taxon>
        <taxon>Pseudomonadota</taxon>
        <taxon>Gammaproteobacteria</taxon>
        <taxon>Cellvibrionales</taxon>
        <taxon>Cellvibrionaceae</taxon>
        <taxon>Teredinibacter</taxon>
    </lineage>
</organism>
<dbReference type="SUPFAM" id="SSF63867">
    <property type="entry name" value="MoeA C-terminal domain-like"/>
    <property type="match status" value="1"/>
</dbReference>
<keyword evidence="8 11" id="KW-0460">Magnesium</keyword>
<dbReference type="Gene3D" id="2.170.190.11">
    <property type="entry name" value="Molybdopterin biosynthesis moea protein, domain 3"/>
    <property type="match status" value="1"/>
</dbReference>
<dbReference type="STRING" id="377629.TERTU_4408"/>
<dbReference type="SMART" id="SM00852">
    <property type="entry name" value="MoCF_biosynth"/>
    <property type="match status" value="1"/>
</dbReference>
<dbReference type="GO" id="GO:0005829">
    <property type="term" value="C:cytosol"/>
    <property type="evidence" value="ECO:0007669"/>
    <property type="project" value="TreeGrafter"/>
</dbReference>
<evidence type="ECO:0000259" key="12">
    <source>
        <dbReference type="SMART" id="SM00852"/>
    </source>
</evidence>
<comment type="pathway">
    <text evidence="3 11">Cofactor biosynthesis; molybdopterin biosynthesis.</text>
</comment>
<evidence type="ECO:0000256" key="1">
    <source>
        <dbReference type="ARBA" id="ARBA00001946"/>
    </source>
</evidence>
<dbReference type="GO" id="GO:0061599">
    <property type="term" value="F:molybdopterin molybdotransferase activity"/>
    <property type="evidence" value="ECO:0007669"/>
    <property type="project" value="UniProtKB-UniRule"/>
</dbReference>
<dbReference type="PANTHER" id="PTHR10192:SF5">
    <property type="entry name" value="GEPHYRIN"/>
    <property type="match status" value="1"/>
</dbReference>
<dbReference type="GO" id="GO:0006777">
    <property type="term" value="P:Mo-molybdopterin cofactor biosynthetic process"/>
    <property type="evidence" value="ECO:0007669"/>
    <property type="project" value="UniProtKB-UniRule"/>
</dbReference>
<evidence type="ECO:0000256" key="8">
    <source>
        <dbReference type="ARBA" id="ARBA00022842"/>
    </source>
</evidence>
<keyword evidence="5 11" id="KW-0500">Molybdenum</keyword>
<comment type="function">
    <text evidence="2 11">Catalyzes the insertion of molybdate into adenylated molybdopterin with the concomitant release of AMP.</text>
</comment>
<name>C5BJ08_TERTT</name>
<dbReference type="NCBIfam" id="TIGR00177">
    <property type="entry name" value="molyb_syn"/>
    <property type="match status" value="1"/>
</dbReference>
<evidence type="ECO:0000256" key="9">
    <source>
        <dbReference type="ARBA" id="ARBA00023150"/>
    </source>
</evidence>
<dbReference type="EC" id="2.10.1.1" evidence="11"/>
<dbReference type="InterPro" id="IPR005111">
    <property type="entry name" value="MoeA_C_domain_IV"/>
</dbReference>
<sequence length="418" mass="44845">MNSCDQPGLLPLEAALQRINAVVNCAQNCEYVPLLNARGRVLAEDIIASRPIPDFDNSAMDGYAFASNSVGRTDTFRVAGIALAGQPYLGALSENECIRIMTGAKMPSGCDCVAMQENTLRDGDALTLLKVPAKGENVRLAGHDLPQGSRILLRGRRLGPVDIGMLASLGELQVPVYTKPRVGVFSTGDELTPLGQPLEPGRIYDSNRYLLLSALAEYPIEVIDFGSIPDDRQKLEQVFLEAASQCHAVISSGGVSVGDADYTRELLVTLGQVDFYKLAIKPGKPFAFGTLHTAGDSTPCYFFGLPGNPVSAAVTFEQLALPALEKLTGANPQAKLVLKLRACSSFKKRPGRTDFQRGRILANQNGIIGVESINSQSSGALSTMVVANAYVRLEQERGNVEEGEYVDVLPFDTSLPLL</sequence>
<keyword evidence="9 11" id="KW-0501">Molybdenum cofactor biosynthesis</keyword>
<dbReference type="InterPro" id="IPR005110">
    <property type="entry name" value="MoeA_linker/N"/>
</dbReference>